<comment type="caution">
    <text evidence="1">The sequence shown here is derived from an EMBL/GenBank/DDBJ whole genome shotgun (WGS) entry which is preliminary data.</text>
</comment>
<dbReference type="AlphaFoldDB" id="A0A7W6EDF3"/>
<dbReference type="SUPFAM" id="SSF52540">
    <property type="entry name" value="P-loop containing nucleoside triphosphate hydrolases"/>
    <property type="match status" value="1"/>
</dbReference>
<evidence type="ECO:0000313" key="1">
    <source>
        <dbReference type="EMBL" id="MBB3996148.1"/>
    </source>
</evidence>
<keyword evidence="2" id="KW-1185">Reference proteome</keyword>
<dbReference type="Proteomes" id="UP000530268">
    <property type="component" value="Unassembled WGS sequence"/>
</dbReference>
<name>A0A7W6EDF3_9RHOB</name>
<protein>
    <submittedName>
        <fullName evidence="1">Uncharacterized protein</fullName>
    </submittedName>
</protein>
<dbReference type="EMBL" id="JACIEI010000033">
    <property type="protein sequence ID" value="MBB3996148.1"/>
    <property type="molecule type" value="Genomic_DNA"/>
</dbReference>
<proteinExistence type="predicted"/>
<reference evidence="1 2" key="1">
    <citation type="submission" date="2020-08" db="EMBL/GenBank/DDBJ databases">
        <title>Genomic Encyclopedia of Type Strains, Phase IV (KMG-IV): sequencing the most valuable type-strain genomes for metagenomic binning, comparative biology and taxonomic classification.</title>
        <authorList>
            <person name="Goeker M."/>
        </authorList>
    </citation>
    <scope>NUCLEOTIDE SEQUENCE [LARGE SCALE GENOMIC DNA]</scope>
    <source>
        <strain evidence="1 2">DSM 102234</strain>
    </source>
</reference>
<organism evidence="1 2">
    <name type="scientific">Sulfitobacter undariae</name>
    <dbReference type="NCBI Taxonomy" id="1563671"/>
    <lineage>
        <taxon>Bacteria</taxon>
        <taxon>Pseudomonadati</taxon>
        <taxon>Pseudomonadota</taxon>
        <taxon>Alphaproteobacteria</taxon>
        <taxon>Rhodobacterales</taxon>
        <taxon>Roseobacteraceae</taxon>
        <taxon>Sulfitobacter</taxon>
    </lineage>
</organism>
<gene>
    <name evidence="1" type="ORF">GGR95_003816</name>
</gene>
<evidence type="ECO:0000313" key="2">
    <source>
        <dbReference type="Proteomes" id="UP000530268"/>
    </source>
</evidence>
<accession>A0A7W6EDF3</accession>
<sequence length="1233" mass="139496">MSYLKLLATGRYEEKIHVNTEELLTSITDTGQFERVATRVLRAMVPLYFSVVQSGVNVRGQSIKDPVDGICFSTDNFGIRYAVAVEHTITRREGLERKWLSEKDGDVVKAARRLEKWADYRRKIVLTCSSTVSSDLVDKIEQYGSERGLEIDIWDNSRLSQALDTNPDGQYIRSQAFGVPQTRLSKELALEISDRQLAEQQTYVKIGDLVERDFDVALPDLINAAGPLTYIVGRSGLGKTSVCLQYADYVRKTEGIAFVIHHDDLDQSHSIEQALFKSLSRYTPELSLRNSLQELQKLFSGAAVFLWIEDINKASDPSSTILKVDQFSNELKQLGTDDRSTIYGVIVFCPVWPKSLQGLTDQARKSVDGKSIELQPFSNLEARVAVKAAYHRRSKVISDLKADGIAVSLASDPLLIGLLDPDGTVEPAHLVDQFVTNQIERCAANAGCSVYFLERAAAAMSRWMIEERASEPELRRLFYGLQNSEIQRGLEILLAAGSLVGEESIGKQKRLGFRHDRVRDHLLSQVFQEDIEAGRWKADHIADPFYSELLSIASVNTKFPQEFWQKVMRTNPLVAFKGLNLAIEQKQECSDEILKLCQNFVNEGKIGTAKEAERRAIEWEIAKLQGERYSTLLQATRSNTHAGREARILNGDVRAMARLCLAHEPSVNSLYRDRLVSYTKSKFGPEWLQDLSNLICDPNLNENGVNGALNLAGECSDASLAPSVLKRWRMMQAEGKQISFGILFAGVSCGTCSDEFPSEELLAAWANFQSSSEDEQGESIRQNQWDLGHYGLSGGLRRIGESRSIGMLIEYANVNPEMGHAVYAALDNVDHPAAAVYVAEYIASIDTSIEGKPGSINILASTRLRSWDKTHRSHLKLGRDSKEALRKIWSDTKNSFFLRKRAFQLWGTSMNLVDCRTLQATPPAGLEDEVIRVRCFFGDPAVAPQLRTKLRSDEPRFWFQFLRYLGTEGFEEEIKSELARRRDAFETGSDYDGNTDWTISELLAERCDCFSEVVIRENWEHLSSSRKYLQVLLFLATDWALETFHVQYLASEEKGKLFEHLTSIFGIKHNGRNGIKGPHQLRALEPYLIHLDQMFVWSLWEDCNDKGYFDWRKVHLDPILRTDSRFSRFVNIETALTEIDELLDRDKEVESVAYSWSEIRNRAERNGEELVSVALAFFEDRQSPLAATFFAEVIKLKGKRSDLPLLMPSIKSNLLTKAQYDDTVFTVQLRTLN</sequence>
<dbReference type="RefSeq" id="WP_184568374.1">
    <property type="nucleotide sequence ID" value="NZ_JACIEI010000033.1"/>
</dbReference>
<dbReference type="InterPro" id="IPR027417">
    <property type="entry name" value="P-loop_NTPase"/>
</dbReference>